<organism evidence="1 2">
    <name type="scientific">Lineolata rhizophorae</name>
    <dbReference type="NCBI Taxonomy" id="578093"/>
    <lineage>
        <taxon>Eukaryota</taxon>
        <taxon>Fungi</taxon>
        <taxon>Dikarya</taxon>
        <taxon>Ascomycota</taxon>
        <taxon>Pezizomycotina</taxon>
        <taxon>Dothideomycetes</taxon>
        <taxon>Dothideomycetes incertae sedis</taxon>
        <taxon>Lineolatales</taxon>
        <taxon>Lineolataceae</taxon>
        <taxon>Lineolata</taxon>
    </lineage>
</organism>
<gene>
    <name evidence="1" type="ORF">BDY21DRAFT_349916</name>
</gene>
<evidence type="ECO:0000313" key="2">
    <source>
        <dbReference type="Proteomes" id="UP000799766"/>
    </source>
</evidence>
<proteinExistence type="predicted"/>
<dbReference type="Proteomes" id="UP000799766">
    <property type="component" value="Unassembled WGS sequence"/>
</dbReference>
<keyword evidence="2" id="KW-1185">Reference proteome</keyword>
<protein>
    <submittedName>
        <fullName evidence="1">Uncharacterized protein</fullName>
    </submittedName>
</protein>
<evidence type="ECO:0000313" key="1">
    <source>
        <dbReference type="EMBL" id="KAF2455643.1"/>
    </source>
</evidence>
<dbReference type="EMBL" id="MU001686">
    <property type="protein sequence ID" value="KAF2455643.1"/>
    <property type="molecule type" value="Genomic_DNA"/>
</dbReference>
<name>A0A6A6NWK8_9PEZI</name>
<reference evidence="1" key="1">
    <citation type="journal article" date="2020" name="Stud. Mycol.">
        <title>101 Dothideomycetes genomes: a test case for predicting lifestyles and emergence of pathogens.</title>
        <authorList>
            <person name="Haridas S."/>
            <person name="Albert R."/>
            <person name="Binder M."/>
            <person name="Bloem J."/>
            <person name="Labutti K."/>
            <person name="Salamov A."/>
            <person name="Andreopoulos B."/>
            <person name="Baker S."/>
            <person name="Barry K."/>
            <person name="Bills G."/>
            <person name="Bluhm B."/>
            <person name="Cannon C."/>
            <person name="Castanera R."/>
            <person name="Culley D."/>
            <person name="Daum C."/>
            <person name="Ezra D."/>
            <person name="Gonzalez J."/>
            <person name="Henrissat B."/>
            <person name="Kuo A."/>
            <person name="Liang C."/>
            <person name="Lipzen A."/>
            <person name="Lutzoni F."/>
            <person name="Magnuson J."/>
            <person name="Mondo S."/>
            <person name="Nolan M."/>
            <person name="Ohm R."/>
            <person name="Pangilinan J."/>
            <person name="Park H.-J."/>
            <person name="Ramirez L."/>
            <person name="Alfaro M."/>
            <person name="Sun H."/>
            <person name="Tritt A."/>
            <person name="Yoshinaga Y."/>
            <person name="Zwiers L.-H."/>
            <person name="Turgeon B."/>
            <person name="Goodwin S."/>
            <person name="Spatafora J."/>
            <person name="Crous P."/>
            <person name="Grigoriev I."/>
        </authorList>
    </citation>
    <scope>NUCLEOTIDE SEQUENCE</scope>
    <source>
        <strain evidence="1">ATCC 16933</strain>
    </source>
</reference>
<sequence>MLDFMYEGDYNDCKGIQAAKQPSATSLDGRLMRSIVVSSMAYLYNVPKPRELARGKARVVIRQRFAPNEFFAALDEAYKWGDKDMHKMLALEVHRNIHKLVKTPAFRNVREVSDFAYFIIQYLCAQNRRHSERHELVLKNAKDFFSEHCQFEVSSLPQFLLSVPAHWQAQDGIRSRWIEFLCFLRFLRVPISALRLA</sequence>
<dbReference type="AlphaFoldDB" id="A0A6A6NWK8"/>
<accession>A0A6A6NWK8</accession>